<proteinExistence type="predicted"/>
<organism evidence="2 3">
    <name type="scientific">Rhizophagus clarus</name>
    <dbReference type="NCBI Taxonomy" id="94130"/>
    <lineage>
        <taxon>Eukaryota</taxon>
        <taxon>Fungi</taxon>
        <taxon>Fungi incertae sedis</taxon>
        <taxon>Mucoromycota</taxon>
        <taxon>Glomeromycotina</taxon>
        <taxon>Glomeromycetes</taxon>
        <taxon>Glomerales</taxon>
        <taxon>Glomeraceae</taxon>
        <taxon>Rhizophagus</taxon>
    </lineage>
</organism>
<reference evidence="2" key="1">
    <citation type="submission" date="2019-10" db="EMBL/GenBank/DDBJ databases">
        <title>Conservation and host-specific expression of non-tandemly repeated heterogenous ribosome RNA gene in arbuscular mycorrhizal fungi.</title>
        <authorList>
            <person name="Maeda T."/>
            <person name="Kobayashi Y."/>
            <person name="Nakagawa T."/>
            <person name="Ezawa T."/>
            <person name="Yamaguchi K."/>
            <person name="Bino T."/>
            <person name="Nishimoto Y."/>
            <person name="Shigenobu S."/>
            <person name="Kawaguchi M."/>
        </authorList>
    </citation>
    <scope>NUCLEOTIDE SEQUENCE</scope>
    <source>
        <strain evidence="2">HR1</strain>
    </source>
</reference>
<feature type="region of interest" description="Disordered" evidence="1">
    <location>
        <begin position="108"/>
        <end position="144"/>
    </location>
</feature>
<protein>
    <submittedName>
        <fullName evidence="2">Uncharacterized protein</fullName>
    </submittedName>
</protein>
<accession>A0A8H3M7L7</accession>
<evidence type="ECO:0000313" key="3">
    <source>
        <dbReference type="Proteomes" id="UP000615446"/>
    </source>
</evidence>
<dbReference type="AlphaFoldDB" id="A0A8H3M7L7"/>
<dbReference type="EMBL" id="BLAL01000304">
    <property type="protein sequence ID" value="GET02189.1"/>
    <property type="molecule type" value="Genomic_DNA"/>
</dbReference>
<evidence type="ECO:0000313" key="2">
    <source>
        <dbReference type="EMBL" id="GET02189.1"/>
    </source>
</evidence>
<feature type="region of interest" description="Disordered" evidence="1">
    <location>
        <begin position="1"/>
        <end position="23"/>
    </location>
</feature>
<dbReference type="Proteomes" id="UP000615446">
    <property type="component" value="Unassembled WGS sequence"/>
</dbReference>
<sequence>MNDGCKEKKNINKNNLHKESTTERNLTDMIPRIFKAVLNLNNGKDGLKRVSSEAPKEAPIMAELTKIDALESQQKARKIIDDNTLRLDSSSDQQDFESIYNKLAADEVKKRQGTSTYQPEQASTSKTQETSVSKGSAKSQQDTAAATTEEFKNFLWERRVYVYRFSVVYYIIY</sequence>
<evidence type="ECO:0000256" key="1">
    <source>
        <dbReference type="SAM" id="MobiDB-lite"/>
    </source>
</evidence>
<comment type="caution">
    <text evidence="2">The sequence shown here is derived from an EMBL/GenBank/DDBJ whole genome shotgun (WGS) entry which is preliminary data.</text>
</comment>
<gene>
    <name evidence="2" type="ORF">RCL2_002857000</name>
</gene>
<feature type="compositionally biased region" description="Polar residues" evidence="1">
    <location>
        <begin position="113"/>
        <end position="144"/>
    </location>
</feature>
<name>A0A8H3M7L7_9GLOM</name>